<evidence type="ECO:0000256" key="1">
    <source>
        <dbReference type="SAM" id="Phobius"/>
    </source>
</evidence>
<comment type="caution">
    <text evidence="2">The sequence shown here is derived from an EMBL/GenBank/DDBJ whole genome shotgun (WGS) entry which is preliminary data.</text>
</comment>
<evidence type="ECO:0000313" key="3">
    <source>
        <dbReference type="Proteomes" id="UP001221757"/>
    </source>
</evidence>
<sequence length="146" mass="16699">MSTAWLNAVHDPKWGRWGDPKRVARNTRGSIAIIWCYKPRAKRKLYEEVIDTVTSAQGYSDEDGGNGLRWDKKKKKITFAVQLAATFPAIGSVYMLIFDVHRLREAPDVVMFWLWPQAKKPRLFGFGTKAKAKPKFWLELAFGPAS</sequence>
<dbReference type="Proteomes" id="UP001221757">
    <property type="component" value="Unassembled WGS sequence"/>
</dbReference>
<organism evidence="2 3">
    <name type="scientific">Mycena rosella</name>
    <name type="common">Pink bonnet</name>
    <name type="synonym">Agaricus rosellus</name>
    <dbReference type="NCBI Taxonomy" id="1033263"/>
    <lineage>
        <taxon>Eukaryota</taxon>
        <taxon>Fungi</taxon>
        <taxon>Dikarya</taxon>
        <taxon>Basidiomycota</taxon>
        <taxon>Agaricomycotina</taxon>
        <taxon>Agaricomycetes</taxon>
        <taxon>Agaricomycetidae</taxon>
        <taxon>Agaricales</taxon>
        <taxon>Marasmiineae</taxon>
        <taxon>Mycenaceae</taxon>
        <taxon>Mycena</taxon>
    </lineage>
</organism>
<keyword evidence="3" id="KW-1185">Reference proteome</keyword>
<dbReference type="AlphaFoldDB" id="A0AAD7DR44"/>
<dbReference type="EMBL" id="JARKIE010000031">
    <property type="protein sequence ID" value="KAJ7697139.1"/>
    <property type="molecule type" value="Genomic_DNA"/>
</dbReference>
<proteinExistence type="predicted"/>
<keyword evidence="1" id="KW-0472">Membrane</keyword>
<reference evidence="2" key="1">
    <citation type="submission" date="2023-03" db="EMBL/GenBank/DDBJ databases">
        <title>Massive genome expansion in bonnet fungi (Mycena s.s.) driven by repeated elements and novel gene families across ecological guilds.</title>
        <authorList>
            <consortium name="Lawrence Berkeley National Laboratory"/>
            <person name="Harder C.B."/>
            <person name="Miyauchi S."/>
            <person name="Viragh M."/>
            <person name="Kuo A."/>
            <person name="Thoen E."/>
            <person name="Andreopoulos B."/>
            <person name="Lu D."/>
            <person name="Skrede I."/>
            <person name="Drula E."/>
            <person name="Henrissat B."/>
            <person name="Morin E."/>
            <person name="Kohler A."/>
            <person name="Barry K."/>
            <person name="LaButti K."/>
            <person name="Morin E."/>
            <person name="Salamov A."/>
            <person name="Lipzen A."/>
            <person name="Mereny Z."/>
            <person name="Hegedus B."/>
            <person name="Baldrian P."/>
            <person name="Stursova M."/>
            <person name="Weitz H."/>
            <person name="Taylor A."/>
            <person name="Grigoriev I.V."/>
            <person name="Nagy L.G."/>
            <person name="Martin F."/>
            <person name="Kauserud H."/>
        </authorList>
    </citation>
    <scope>NUCLEOTIDE SEQUENCE</scope>
    <source>
        <strain evidence="2">CBHHK067</strain>
    </source>
</reference>
<protein>
    <submittedName>
        <fullName evidence="2">Uncharacterized protein</fullName>
    </submittedName>
</protein>
<evidence type="ECO:0000313" key="2">
    <source>
        <dbReference type="EMBL" id="KAJ7697139.1"/>
    </source>
</evidence>
<keyword evidence="1" id="KW-1133">Transmembrane helix</keyword>
<gene>
    <name evidence="2" type="ORF">B0H17DRAFT_1130455</name>
</gene>
<accession>A0AAD7DR44</accession>
<keyword evidence="1" id="KW-0812">Transmembrane</keyword>
<feature type="transmembrane region" description="Helical" evidence="1">
    <location>
        <begin position="77"/>
        <end position="97"/>
    </location>
</feature>
<name>A0AAD7DR44_MYCRO</name>